<organism evidence="1 2">
    <name type="scientific">Penicillium coprophilum</name>
    <dbReference type="NCBI Taxonomy" id="36646"/>
    <lineage>
        <taxon>Eukaryota</taxon>
        <taxon>Fungi</taxon>
        <taxon>Dikarya</taxon>
        <taxon>Ascomycota</taxon>
        <taxon>Pezizomycotina</taxon>
        <taxon>Eurotiomycetes</taxon>
        <taxon>Eurotiomycetidae</taxon>
        <taxon>Eurotiales</taxon>
        <taxon>Aspergillaceae</taxon>
        <taxon>Penicillium</taxon>
    </lineage>
</organism>
<keyword evidence="2" id="KW-1185">Reference proteome</keyword>
<dbReference type="Proteomes" id="UP000191500">
    <property type="component" value="Unassembled WGS sequence"/>
</dbReference>
<name>A0A1V6UIK6_9EURO</name>
<reference evidence="2" key="1">
    <citation type="journal article" date="2017" name="Nat. Microbiol.">
        <title>Global analysis of biosynthetic gene clusters reveals vast potential of secondary metabolite production in Penicillium species.</title>
        <authorList>
            <person name="Nielsen J.C."/>
            <person name="Grijseels S."/>
            <person name="Prigent S."/>
            <person name="Ji B."/>
            <person name="Dainat J."/>
            <person name="Nielsen K.F."/>
            <person name="Frisvad J.C."/>
            <person name="Workman M."/>
            <person name="Nielsen J."/>
        </authorList>
    </citation>
    <scope>NUCLEOTIDE SEQUENCE [LARGE SCALE GENOMIC DNA]</scope>
    <source>
        <strain evidence="2">IBT 31321</strain>
    </source>
</reference>
<proteinExistence type="predicted"/>
<accession>A0A1V6UIK6</accession>
<gene>
    <name evidence="1" type="ORF">PENCOP_c008G02325</name>
</gene>
<comment type="caution">
    <text evidence="1">The sequence shown here is derived from an EMBL/GenBank/DDBJ whole genome shotgun (WGS) entry which is preliminary data.</text>
</comment>
<evidence type="ECO:0000313" key="2">
    <source>
        <dbReference type="Proteomes" id="UP000191500"/>
    </source>
</evidence>
<dbReference type="AlphaFoldDB" id="A0A1V6UIK6"/>
<evidence type="ECO:0000313" key="1">
    <source>
        <dbReference type="EMBL" id="OQE38264.1"/>
    </source>
</evidence>
<protein>
    <submittedName>
        <fullName evidence="1">Uncharacterized protein</fullName>
    </submittedName>
</protein>
<dbReference type="EMBL" id="MDDG01000008">
    <property type="protein sequence ID" value="OQE38264.1"/>
    <property type="molecule type" value="Genomic_DNA"/>
</dbReference>
<sequence>MSENHPIQAPTNGELEELTQLRVRPIQRAFHRATIVREAQEILDCYDFLLSLNQYILYPEYLDLVINLLRQRWIIFLDVLSELRAEEEHNQDMIELWED</sequence>